<accession>V6DN51</accession>
<reference evidence="2" key="2">
    <citation type="journal article" date="2014" name="Genome Announc.">
        <title>Draft Genome Sequence of a Novel Lactobacillus salivarius Strain Isolated from Piglet.</title>
        <authorList>
            <person name="Mackenzie D.A."/>
            <person name="McLay K."/>
            <person name="Roos S."/>
            <person name="Walter J."/>
            <person name="Swarbreck D."/>
            <person name="Drou N."/>
            <person name="Crossman L.C."/>
            <person name="Juge N."/>
        </authorList>
    </citation>
    <scope>NUCLEOTIDE SEQUENCE [LARGE SCALE GENOMIC DNA]</scope>
    <source>
        <strain>cp400</strain>
    </source>
</reference>
<protein>
    <submittedName>
        <fullName evidence="2">Uncharacterized protein</fullName>
    </submittedName>
</protein>
<name>V6DN51_9LACO</name>
<sequence length="55" mass="6152">MVKIILISSLISVVVTIIVMLFIFKIFAGLITNVISETEKKILAVIDNKISKDKF</sequence>
<evidence type="ECO:0000256" key="1">
    <source>
        <dbReference type="SAM" id="Phobius"/>
    </source>
</evidence>
<dbReference type="EMBL" id="CBVR010000010">
    <property type="protein sequence ID" value="CDK35085.1"/>
    <property type="molecule type" value="Genomic_DNA"/>
</dbReference>
<feature type="transmembrane region" description="Helical" evidence="1">
    <location>
        <begin position="6"/>
        <end position="31"/>
    </location>
</feature>
<gene>
    <name evidence="2" type="ORF">LSCP400_08911</name>
</gene>
<keyword evidence="1" id="KW-0472">Membrane</keyword>
<organism evidence="2">
    <name type="scientific">Ligilactobacillus salivarius cp400</name>
    <dbReference type="NCBI Taxonomy" id="1273133"/>
    <lineage>
        <taxon>Bacteria</taxon>
        <taxon>Bacillati</taxon>
        <taxon>Bacillota</taxon>
        <taxon>Bacilli</taxon>
        <taxon>Lactobacillales</taxon>
        <taxon>Lactobacillaceae</taxon>
        <taxon>Ligilactobacillus</taxon>
    </lineage>
</organism>
<proteinExistence type="predicted"/>
<keyword evidence="1" id="KW-1133">Transmembrane helix</keyword>
<evidence type="ECO:0000313" key="2">
    <source>
        <dbReference type="EMBL" id="CDK35085.1"/>
    </source>
</evidence>
<dbReference type="AlphaFoldDB" id="V6DN51"/>
<reference evidence="2" key="1">
    <citation type="submission" date="2013-10" db="EMBL/GenBank/DDBJ databases">
        <authorList>
            <person name="Crossman L."/>
        </authorList>
    </citation>
    <scope>NUCLEOTIDE SEQUENCE</scope>
</reference>
<keyword evidence="1" id="KW-0812">Transmembrane</keyword>
<comment type="caution">
    <text evidence="2">The sequence shown here is derived from an EMBL/GenBank/DDBJ whole genome shotgun (WGS) entry which is preliminary data.</text>
</comment>